<proteinExistence type="predicted"/>
<dbReference type="InterPro" id="IPR011990">
    <property type="entry name" value="TPR-like_helical_dom_sf"/>
</dbReference>
<evidence type="ECO:0000259" key="2">
    <source>
        <dbReference type="Pfam" id="PF12770"/>
    </source>
</evidence>
<feature type="domain" description="CHAT" evidence="2">
    <location>
        <begin position="1313"/>
        <end position="1606"/>
    </location>
</feature>
<sequence length="1607" mass="179023">MPQSSTVKQGSSSERREDSDSDGLDEFDTASDIITTIEQTDLDPGTDDGRQASILHRAGNELIWSYRNKLEDGNATGVEDGIKDLDLSDMPDPNSNVQVLANHFSHLSQLERLEKGLQLLKRAADRTAPQDRWDKMRRLRDFGLAQGDKYNTTYSMNEIDAAIEAHRQIVELLIDEDEDIDRITARADLGFALKARLRHRDTELPPCVQCSAQDMKDADETARLFMDAAQMCDESDPLKVNYLNNHGNALFWKFRHDSSLLGDLDAAVKALDDALTYASETDPTRYVLLSDLADAVGERFQGTTSENDLQKLDTTIQEIVEMDAVDNSVKAMYLNRLGYSFRMFFDKTRVIDHLDSSIRAYDSTLLLSPEGTPGQYIPMSGLGMAHFARYEVVGLSRDLDKAIDTLQSASLAAEGDRQLHLEILNILGCALRSHFELTRDPSSLQKAIERNRELLDLLDPGKHPEDGDMGTQERAVTLSNLGACFQIKFEGDGLPETLREAINVQQQAVDLLPKTDSSRPVSLAGLAESYRRLYDMLGKVEDIDVAVQLGKEALTLPELDELCPVEFPLMLTNLGLALIRRYELLGSVGDLEESVRYSKSAEEASRDQPTVHPLCCSNCSYCMITKFYHSGAVEDINEAAAMSKKTLDLALGNQRLLPVIQNNFCRSTVEQLHLGLPTEANLHEILAFTNEMVTSVPPGHTNRALVLNCLAVVRTEVFEQTGSTDDLELMVQSLEDAVSESMLSNDITQAIHLRDLAEGLITRFEWVGNQKDLDRSLEAAKRSMEQMPKTHPQYLLHLITYGRALMERATHTSSADDFNAAIAALEQAGQCLPEKHPKKATCLNNLATALGLRSLQIGTTDDLNAAVQSAMSATKAFSGDFPDKAICLTNLGQILTQRFSRIGWDDDIDIAVEAHAKALEVTAMSHWRYINILENLSSALLMRFEKRHNTEDLEKAVEHSRKTLELCPERRPDRARYLSSACSALLELAKFKGASKIEQSPVAGCILDEAIENGMEAAQLTVGDESQSRPEILHNYASSLATRFKRDKEPSDRKTAVDVFREILDSRRFPVRRRVAAAVSAADILYPDDVETASRMLSQAIELLPRIISRRLLRSDQQFILSQIPGLAADAAALEMRTHKRADEAVRLLELGRGVIAGLYINERSGTAELEEAHPELARRFRDAQGRLDRSEEDVLLPDVKSFLQSQAARRYDAVQDFDHIVTEIREKPGFDQFLLGPPPNELKGLAAEGPIVYLNVSRYGCTALVITEETIHPLPLERLKYDEVVVKAKKLCDIRDNDSLVTRRVNNLALTKILQWLWDHIVGDVLQYLDFTKTPESEDEWPRIWWIPVGLLSLFPIQAAGRQKGGMSVLDRVISSYATTARSLGLSRERISALNKQDGAFQPQEACLVSMRTTPQRTDLPHAEAEIEAIAELLPIPKTVLAQPKKAQVLDSLKRSSIVHFACHGEMHANPSLSRVLFSDWEDDLFSVHDMARTNLVRQARLAYLSACHAGTSKDMYLLDEAMHMTGACQLAGFPAVIGTLWKVLDQYAPTVASDVYTGMLDQDSLDVRRAARALHFALRSLRSLSEGPRGKANPVAWAPYIYVGV</sequence>
<dbReference type="InterPro" id="IPR024983">
    <property type="entry name" value="CHAT_dom"/>
</dbReference>
<comment type="caution">
    <text evidence="3">The sequence shown here is derived from an EMBL/GenBank/DDBJ whole genome shotgun (WGS) entry which is preliminary data.</text>
</comment>
<dbReference type="OrthoDB" id="9991317at2759"/>
<dbReference type="Gene3D" id="1.25.40.10">
    <property type="entry name" value="Tetratricopeptide repeat domain"/>
    <property type="match status" value="2"/>
</dbReference>
<evidence type="ECO:0000313" key="3">
    <source>
        <dbReference type="EMBL" id="RSL57487.1"/>
    </source>
</evidence>
<keyword evidence="4" id="KW-1185">Reference proteome</keyword>
<feature type="region of interest" description="Disordered" evidence="1">
    <location>
        <begin position="1"/>
        <end position="31"/>
    </location>
</feature>
<name>A0A428PWN1_9HYPO</name>
<evidence type="ECO:0000256" key="1">
    <source>
        <dbReference type="SAM" id="MobiDB-lite"/>
    </source>
</evidence>
<organism evidence="3 4">
    <name type="scientific">Fusarium duplospermum</name>
    <dbReference type="NCBI Taxonomy" id="1325734"/>
    <lineage>
        <taxon>Eukaryota</taxon>
        <taxon>Fungi</taxon>
        <taxon>Dikarya</taxon>
        <taxon>Ascomycota</taxon>
        <taxon>Pezizomycotina</taxon>
        <taxon>Sordariomycetes</taxon>
        <taxon>Hypocreomycetidae</taxon>
        <taxon>Hypocreales</taxon>
        <taxon>Nectriaceae</taxon>
        <taxon>Fusarium</taxon>
        <taxon>Fusarium solani species complex</taxon>
    </lineage>
</organism>
<dbReference type="EMBL" id="NKCI01000081">
    <property type="protein sequence ID" value="RSL57487.1"/>
    <property type="molecule type" value="Genomic_DNA"/>
</dbReference>
<dbReference type="PANTHER" id="PTHR19959:SF119">
    <property type="entry name" value="FUNGAL LIPASE-LIKE DOMAIN-CONTAINING PROTEIN"/>
    <property type="match status" value="1"/>
</dbReference>
<reference evidence="3 4" key="1">
    <citation type="submission" date="2017-06" db="EMBL/GenBank/DDBJ databases">
        <title>Comparative genomic analysis of Ambrosia Fusariam Clade fungi.</title>
        <authorList>
            <person name="Stajich J.E."/>
            <person name="Carrillo J."/>
            <person name="Kijimoto T."/>
            <person name="Eskalen A."/>
            <person name="O'Donnell K."/>
            <person name="Kasson M."/>
        </authorList>
    </citation>
    <scope>NUCLEOTIDE SEQUENCE [LARGE SCALE GENOMIC DNA]</scope>
    <source>
        <strain evidence="3 4">NRRL62584</strain>
    </source>
</reference>
<gene>
    <name evidence="3" type="ORF">CEP54_008279</name>
</gene>
<dbReference type="Pfam" id="PF12770">
    <property type="entry name" value="CHAT"/>
    <property type="match status" value="1"/>
</dbReference>
<evidence type="ECO:0000313" key="4">
    <source>
        <dbReference type="Proteomes" id="UP000288168"/>
    </source>
</evidence>
<dbReference type="STRING" id="1325734.A0A428PWN1"/>
<dbReference type="PANTHER" id="PTHR19959">
    <property type="entry name" value="KINESIN LIGHT CHAIN"/>
    <property type="match status" value="1"/>
</dbReference>
<feature type="compositionally biased region" description="Polar residues" evidence="1">
    <location>
        <begin position="1"/>
        <end position="10"/>
    </location>
</feature>
<dbReference type="Proteomes" id="UP000288168">
    <property type="component" value="Unassembled WGS sequence"/>
</dbReference>
<dbReference type="SUPFAM" id="SSF48452">
    <property type="entry name" value="TPR-like"/>
    <property type="match status" value="2"/>
</dbReference>
<protein>
    <recommendedName>
        <fullName evidence="2">CHAT domain-containing protein</fullName>
    </recommendedName>
</protein>
<feature type="compositionally biased region" description="Acidic residues" evidence="1">
    <location>
        <begin position="19"/>
        <end position="29"/>
    </location>
</feature>
<accession>A0A428PWN1</accession>